<feature type="chain" id="PRO_5047277722" description="Lipoprotein" evidence="1">
    <location>
        <begin position="22"/>
        <end position="48"/>
    </location>
</feature>
<feature type="signal peptide" evidence="1">
    <location>
        <begin position="1"/>
        <end position="21"/>
    </location>
</feature>
<sequence length="48" mass="4985">MKKLITLVLVSMLALSLSACATTKGGDKARVKCPACGYEFEVPATPGN</sequence>
<dbReference type="PROSITE" id="PS51257">
    <property type="entry name" value="PROKAR_LIPOPROTEIN"/>
    <property type="match status" value="1"/>
</dbReference>
<evidence type="ECO:0000313" key="2">
    <source>
        <dbReference type="EMBL" id="BCR03050.1"/>
    </source>
</evidence>
<accession>A0ABM8HRG4</accession>
<dbReference type="RefSeq" id="WP_221250531.1">
    <property type="nucleotide sequence ID" value="NZ_AP024355.1"/>
</dbReference>
<evidence type="ECO:0000313" key="3">
    <source>
        <dbReference type="Proteomes" id="UP001319827"/>
    </source>
</evidence>
<dbReference type="Proteomes" id="UP001319827">
    <property type="component" value="Chromosome"/>
</dbReference>
<evidence type="ECO:0000256" key="1">
    <source>
        <dbReference type="SAM" id="SignalP"/>
    </source>
</evidence>
<name>A0ABM8HRG4_9BACT</name>
<evidence type="ECO:0008006" key="4">
    <source>
        <dbReference type="Google" id="ProtNLM"/>
    </source>
</evidence>
<organism evidence="2 3">
    <name type="scientific">Desulfuromonas versatilis</name>
    <dbReference type="NCBI Taxonomy" id="2802975"/>
    <lineage>
        <taxon>Bacteria</taxon>
        <taxon>Pseudomonadati</taxon>
        <taxon>Thermodesulfobacteriota</taxon>
        <taxon>Desulfuromonadia</taxon>
        <taxon>Desulfuromonadales</taxon>
        <taxon>Desulfuromonadaceae</taxon>
        <taxon>Desulfuromonas</taxon>
    </lineage>
</organism>
<reference evidence="2 3" key="1">
    <citation type="journal article" date="2016" name="C (Basel)">
        <title>Selective Growth of and Electricity Production by Marine Exoelectrogenic Bacteria in Self-Aggregated Hydrogel of Microbially Reduced Graphene Oxide.</title>
        <authorList>
            <person name="Yoshida N."/>
            <person name="Goto Y."/>
            <person name="Miyata Y."/>
        </authorList>
    </citation>
    <scope>NUCLEOTIDE SEQUENCE [LARGE SCALE GENOMIC DNA]</scope>
    <source>
        <strain evidence="2 3">NIT-T3</strain>
    </source>
</reference>
<keyword evidence="1" id="KW-0732">Signal</keyword>
<protein>
    <recommendedName>
        <fullName evidence="4">Lipoprotein</fullName>
    </recommendedName>
</protein>
<gene>
    <name evidence="2" type="ORF">DESUT3_01190</name>
</gene>
<keyword evidence="3" id="KW-1185">Reference proteome</keyword>
<proteinExistence type="predicted"/>
<dbReference type="EMBL" id="AP024355">
    <property type="protein sequence ID" value="BCR03050.1"/>
    <property type="molecule type" value="Genomic_DNA"/>
</dbReference>
<reference evidence="2 3" key="2">
    <citation type="journal article" date="2021" name="Int. J. Syst. Evol. Microbiol.">
        <title>Isolation and Polyphasic Characterization of Desulfuromonas versatilis sp. Nov., an Electrogenic Bacteria Capable of Versatile Metabolism Isolated from a Graphene Oxide-Reducing Enrichment Culture.</title>
        <authorList>
            <person name="Xie L."/>
            <person name="Yoshida N."/>
            <person name="Ishii S."/>
            <person name="Meng L."/>
        </authorList>
    </citation>
    <scope>NUCLEOTIDE SEQUENCE [LARGE SCALE GENOMIC DNA]</scope>
    <source>
        <strain evidence="2 3">NIT-T3</strain>
    </source>
</reference>